<dbReference type="Gene3D" id="1.10.720.30">
    <property type="entry name" value="SAP domain"/>
    <property type="match status" value="2"/>
</dbReference>
<sequence>MLLGTGGVLGGQPALCPAPSLRTRLVGRIHGGSRLCSSSSSGSTATAAARLRVVPRAETNRAAGGGQRGAEEQAELHKLLTRLREDDVEYFDLKALCKQWGLGGRDNKDNLRAKLMRRLREELGLRVFGPDSVPASSVRLPQHMTASELAHLFESRGCLMPTSHWQALSMANALLIADRLLEPEDVSWPDAPGEWAKLTVQELKQECASRKLPIKGLKEDLIQRLCQWDADVAREAAERVGSEAAAAEAGAVEGVAPSATNNSQLHAAQQLYSGMRSMEVGALRAELQHRGLPTQGTKQVLLAKLTESLEKDVAVSLGGERRLAQWAASAVARMDEAEVRAQLTARSAPMAPRASPADAAAALQALMAKDWVGEALHGPAAPAAAPAPAPEGEAEAWEAEAGAAGAAADAPADGYSSGEGYGAAAEAPAAAPFLSGRAGDPTLSVALLCGGHTLAQREASLAAARLAAHFLQSDPADGLVSQQLLADNEGAERSGIAVQAFYSAAGANYPLSWEQLHGVTAAELDVRLELQPGSAASPAELASADALLPLGPGAGGEALAAAAGGKLSGSSCGDAAACAADRLAFAERAQQLGFAAVPAMRLTLVELAAAAAAPTLGDLPAYQQLEAWAMEHLPAGAAPRLAVRAEVGGSVLGGCLVSGARNALLGAAALLEEHGVAEVVVEAVQPGAVHWCCSVLEGEQGAVALPPTQLDYSDIEDDIMESELALERFLALHEGLDAEGVDALLELLRQEQATHPGYLGGPASASQQLRQSTPPAGLSAEASEAIRQASVALFQRLGLRDCAQFSGWVLPPARVQRGAAPPAAAEQAGEPSAAQAVGQPGTPRSFAELLEVDAAERAAATGPPGVGISPADRATATDTTADTALGGGGSFMGGGSFLGGELAEAEAAAAAAAPGSTYGVYNGVVLDEATRRTNEEAVEEATGAYRPIPEGPPPEPVVEALPQLADAPAAQLCALRSGATVAFAQLSFVPDLGSPSSVLCQQGAAVGLSQEALLRHLVSAAAARGGAAPLPPLPEVTAAEEARAAAAAAAAADGAPAWRQFASLQRLDEPALAAFAEAPFVFASWLAQDGAAAGGDEQQAAEQQQQEQRGGGDAGGFQFVDATSDPSLDPVAQQAAWEAEQAATAGGLDMGYEEIRSGDPYEEVAAGVPYAEPGADWGTAVGSGADGATHLEHLHPTKQRVWVLLGGDGPQRTRSLQAGLHAYQSLRNNPELLVEAYLLEPRHAGIAEEERRRALLERRLDLLKLGLEDSEVLQENELWDLSRIRHPPPGETELLNTGVWRLSDSGLLRGEVEDLQCACEAALATANASLAVLEEAGGDLAAAQLSVARQELGLAGVALDGSAWGGDAALPESLTPAQYTWLRQFLDQAQDVGATVLLALGDQPAAHGPLQRLLEERGVPFTGSRHLAAETCADKAAMMEQLLDLEASGISTAPQANISLPELAAQTGSEAAAARLFEQLATSLGAGGGALCIKPAHAAGGLGVVRVAGGGDLALYARAVEVWADLIPGEALAEGGADVAMPMPPPSQFVVEPFVTTEPVQLLRAADGSPVPPASQTNPGAAPADGLASALHWPAGGNQWLAVTAVLVGEAGRMRCLGPSLRVLQLQERRGGAPAPGSAAAALVGVQRLVLEDEASEAETEEEAAELRAAAADAASAAAGAAAGAAPPRLVGSFELTPPPETLASSDAIASARVRLEMVADRLGLSGAAEVTAYVQAQTGEVVVSDVDTLPDLSPGAPIFRQAASSGSPLSPADVFLELVRIGLVQPLEEADGLQSLGYSDLAAEQAPEYDYPQDASYPAGTWGAFDMPPDSFKPAIMRTMLVLALLGALAVASFADEGAGAATWWHICPKNCKGAKGDRGPPGPRGLPARPAPQARAGPKALPAKQERRALAARRALLVPQAQPGRQIGLGCACDIQACAFSASFVVQKNSLTTIAAQDVCTCVMTNFLSIETSPASVLTTATITCIALQGGAP</sequence>
<reference evidence="4 5" key="1">
    <citation type="journal article" date="2018" name="Plant J.">
        <title>Genome sequences of Chlorella sorokiniana UTEX 1602 and Micractinium conductrix SAG 241.80: implications to maltose excretion by a green alga.</title>
        <authorList>
            <person name="Arriola M.B."/>
            <person name="Velmurugan N."/>
            <person name="Zhang Y."/>
            <person name="Plunkett M.H."/>
            <person name="Hondzo H."/>
            <person name="Barney B.M."/>
        </authorList>
    </citation>
    <scope>NUCLEOTIDE SEQUENCE [LARGE SCALE GENOMIC DNA]</scope>
    <source>
        <strain evidence="4 5">SAG 241.80</strain>
    </source>
</reference>
<dbReference type="InterPro" id="IPR036361">
    <property type="entry name" value="SAP_dom_sf"/>
</dbReference>
<name>A0A2P6VPJ1_9CHLO</name>
<dbReference type="OrthoDB" id="511314at2759"/>
<dbReference type="GO" id="GO:0008716">
    <property type="term" value="F:D-alanine-D-alanine ligase activity"/>
    <property type="evidence" value="ECO:0007669"/>
    <property type="project" value="TreeGrafter"/>
</dbReference>
<accession>A0A2P6VPJ1</accession>
<dbReference type="InterPro" id="IPR003034">
    <property type="entry name" value="SAP_dom"/>
</dbReference>
<feature type="compositionally biased region" description="Low complexity" evidence="2">
    <location>
        <begin position="820"/>
        <end position="836"/>
    </location>
</feature>
<feature type="compositionally biased region" description="Low complexity" evidence="2">
    <location>
        <begin position="871"/>
        <end position="884"/>
    </location>
</feature>
<dbReference type="PANTHER" id="PTHR23132">
    <property type="entry name" value="D-ALANINE--D-ALANINE LIGASE"/>
    <property type="match status" value="1"/>
</dbReference>
<feature type="region of interest" description="Disordered" evidence="2">
    <location>
        <begin position="1876"/>
        <end position="1905"/>
    </location>
</feature>
<dbReference type="Proteomes" id="UP000239649">
    <property type="component" value="Unassembled WGS sequence"/>
</dbReference>
<feature type="region of interest" description="Disordered" evidence="2">
    <location>
        <begin position="756"/>
        <end position="781"/>
    </location>
</feature>
<feature type="compositionally biased region" description="Low complexity" evidence="2">
    <location>
        <begin position="399"/>
        <end position="410"/>
    </location>
</feature>
<evidence type="ECO:0000313" key="5">
    <source>
        <dbReference type="Proteomes" id="UP000239649"/>
    </source>
</evidence>
<feature type="compositionally biased region" description="Polar residues" evidence="2">
    <location>
        <begin position="764"/>
        <end position="774"/>
    </location>
</feature>
<dbReference type="PROSITE" id="PS50800">
    <property type="entry name" value="SAP"/>
    <property type="match status" value="2"/>
</dbReference>
<evidence type="ECO:0000256" key="2">
    <source>
        <dbReference type="SAM" id="MobiDB-lite"/>
    </source>
</evidence>
<protein>
    <recommendedName>
        <fullName evidence="3">SAP domain-containing protein</fullName>
    </recommendedName>
</protein>
<keyword evidence="1" id="KW-0175">Coiled coil</keyword>
<evidence type="ECO:0000313" key="4">
    <source>
        <dbReference type="EMBL" id="PSC75975.1"/>
    </source>
</evidence>
<keyword evidence="5" id="KW-1185">Reference proteome</keyword>
<comment type="caution">
    <text evidence="4">The sequence shown here is derived from an EMBL/GenBank/DDBJ whole genome shotgun (WGS) entry which is preliminary data.</text>
</comment>
<feature type="coiled-coil region" evidence="1">
    <location>
        <begin position="1648"/>
        <end position="1677"/>
    </location>
</feature>
<feature type="domain" description="SAP" evidence="3">
    <location>
        <begin position="275"/>
        <end position="309"/>
    </location>
</feature>
<feature type="domain" description="SAP" evidence="3">
    <location>
        <begin position="195"/>
        <end position="229"/>
    </location>
</feature>
<feature type="compositionally biased region" description="Low complexity" evidence="2">
    <location>
        <begin position="1887"/>
        <end position="1902"/>
    </location>
</feature>
<feature type="region of interest" description="Disordered" evidence="2">
    <location>
        <begin position="820"/>
        <end position="841"/>
    </location>
</feature>
<evidence type="ECO:0000259" key="3">
    <source>
        <dbReference type="PROSITE" id="PS50800"/>
    </source>
</evidence>
<dbReference type="STRING" id="554055.A0A2P6VPJ1"/>
<dbReference type="SMART" id="SM00513">
    <property type="entry name" value="SAP"/>
    <property type="match status" value="2"/>
</dbReference>
<dbReference type="EMBL" id="LHPF02000002">
    <property type="protein sequence ID" value="PSC75975.1"/>
    <property type="molecule type" value="Genomic_DNA"/>
</dbReference>
<dbReference type="SUPFAM" id="SSF68906">
    <property type="entry name" value="SAP domain"/>
    <property type="match status" value="2"/>
</dbReference>
<feature type="region of interest" description="Disordered" evidence="2">
    <location>
        <begin position="860"/>
        <end position="889"/>
    </location>
</feature>
<feature type="region of interest" description="Disordered" evidence="2">
    <location>
        <begin position="379"/>
        <end position="410"/>
    </location>
</feature>
<gene>
    <name evidence="4" type="ORF">C2E20_1456</name>
</gene>
<dbReference type="PANTHER" id="PTHR23132:SF0">
    <property type="entry name" value="D-ALANINE-D-ALANINE LIGASE FAMILY"/>
    <property type="match status" value="1"/>
</dbReference>
<organism evidence="4 5">
    <name type="scientific">Micractinium conductrix</name>
    <dbReference type="NCBI Taxonomy" id="554055"/>
    <lineage>
        <taxon>Eukaryota</taxon>
        <taxon>Viridiplantae</taxon>
        <taxon>Chlorophyta</taxon>
        <taxon>core chlorophytes</taxon>
        <taxon>Trebouxiophyceae</taxon>
        <taxon>Chlorellales</taxon>
        <taxon>Chlorellaceae</taxon>
        <taxon>Chlorella clade</taxon>
        <taxon>Micractinium</taxon>
    </lineage>
</organism>
<dbReference type="Gene3D" id="3.40.50.20">
    <property type="match status" value="1"/>
</dbReference>
<feature type="compositionally biased region" description="Low complexity" evidence="2">
    <location>
        <begin position="1093"/>
        <end position="1108"/>
    </location>
</feature>
<dbReference type="Pfam" id="PF02037">
    <property type="entry name" value="SAP"/>
    <property type="match status" value="2"/>
</dbReference>
<feature type="region of interest" description="Disordered" evidence="2">
    <location>
        <begin position="1093"/>
        <end position="1139"/>
    </location>
</feature>
<proteinExistence type="predicted"/>
<evidence type="ECO:0000256" key="1">
    <source>
        <dbReference type="SAM" id="Coils"/>
    </source>
</evidence>